<keyword evidence="9" id="KW-0963">Cytoplasm</keyword>
<dbReference type="EC" id="3.1.-.-" evidence="9"/>
<dbReference type="GO" id="GO:0004521">
    <property type="term" value="F:RNA endonuclease activity"/>
    <property type="evidence" value="ECO:0007669"/>
    <property type="project" value="UniProtKB-UniRule"/>
</dbReference>
<keyword evidence="2 9" id="KW-0690">Ribosome biogenesis</keyword>
<evidence type="ECO:0000313" key="10">
    <source>
        <dbReference type="EMBL" id="QBP17982.1"/>
    </source>
</evidence>
<keyword evidence="7 9" id="KW-0378">Hydrolase</keyword>
<dbReference type="Pfam" id="PF02130">
    <property type="entry name" value="YbeY"/>
    <property type="match status" value="1"/>
</dbReference>
<keyword evidence="5 9" id="KW-0479">Metal-binding</keyword>
<proteinExistence type="inferred from homology"/>
<organism evidence="10 11">
    <name type="scientific">Acetilactobacillus jinshanensis</name>
    <dbReference type="NCBI Taxonomy" id="1720083"/>
    <lineage>
        <taxon>Bacteria</taxon>
        <taxon>Bacillati</taxon>
        <taxon>Bacillota</taxon>
        <taxon>Bacilli</taxon>
        <taxon>Lactobacillales</taxon>
        <taxon>Lactobacillaceae</taxon>
        <taxon>Acetilactobacillus</taxon>
    </lineage>
</organism>
<evidence type="ECO:0000256" key="3">
    <source>
        <dbReference type="ARBA" id="ARBA00022552"/>
    </source>
</evidence>
<comment type="cofactor">
    <cofactor evidence="9">
        <name>Zn(2+)</name>
        <dbReference type="ChEBI" id="CHEBI:29105"/>
    </cofactor>
    <text evidence="9">Binds 1 zinc ion.</text>
</comment>
<dbReference type="RefSeq" id="WP_133441539.1">
    <property type="nucleotide sequence ID" value="NZ_CP034726.1"/>
</dbReference>
<keyword evidence="8 9" id="KW-0862">Zinc</keyword>
<dbReference type="SUPFAM" id="SSF55486">
    <property type="entry name" value="Metalloproteases ('zincins'), catalytic domain"/>
    <property type="match status" value="1"/>
</dbReference>
<dbReference type="InterPro" id="IPR020549">
    <property type="entry name" value="YbeY_CS"/>
</dbReference>
<dbReference type="GO" id="GO:0004222">
    <property type="term" value="F:metalloendopeptidase activity"/>
    <property type="evidence" value="ECO:0007669"/>
    <property type="project" value="InterPro"/>
</dbReference>
<dbReference type="GO" id="GO:0005737">
    <property type="term" value="C:cytoplasm"/>
    <property type="evidence" value="ECO:0007669"/>
    <property type="project" value="UniProtKB-SubCell"/>
</dbReference>
<accession>A0A4P6ZKM5</accession>
<evidence type="ECO:0000256" key="7">
    <source>
        <dbReference type="ARBA" id="ARBA00022801"/>
    </source>
</evidence>
<gene>
    <name evidence="9 10" type="primary">ybeY</name>
    <name evidence="10" type="ORF">ELX58_02200</name>
</gene>
<comment type="similarity">
    <text evidence="1 9">Belongs to the endoribonuclease YbeY family.</text>
</comment>
<dbReference type="InterPro" id="IPR023091">
    <property type="entry name" value="MetalPrtase_cat_dom_sf_prd"/>
</dbReference>
<comment type="function">
    <text evidence="9">Single strand-specific metallo-endoribonuclease involved in late-stage 70S ribosome quality control and in maturation of the 3' terminus of the 16S rRNA.</text>
</comment>
<comment type="subcellular location">
    <subcellularLocation>
        <location evidence="9">Cytoplasm</location>
    </subcellularLocation>
</comment>
<evidence type="ECO:0000256" key="9">
    <source>
        <dbReference type="HAMAP-Rule" id="MF_00009"/>
    </source>
</evidence>
<evidence type="ECO:0000256" key="4">
    <source>
        <dbReference type="ARBA" id="ARBA00022722"/>
    </source>
</evidence>
<dbReference type="GO" id="GO:0008270">
    <property type="term" value="F:zinc ion binding"/>
    <property type="evidence" value="ECO:0007669"/>
    <property type="project" value="UniProtKB-UniRule"/>
</dbReference>
<dbReference type="PROSITE" id="PS01306">
    <property type="entry name" value="UPF0054"/>
    <property type="match status" value="1"/>
</dbReference>
<evidence type="ECO:0000313" key="11">
    <source>
        <dbReference type="Proteomes" id="UP000294321"/>
    </source>
</evidence>
<evidence type="ECO:0000256" key="6">
    <source>
        <dbReference type="ARBA" id="ARBA00022759"/>
    </source>
</evidence>
<keyword evidence="11" id="KW-1185">Reference proteome</keyword>
<keyword evidence="4 9" id="KW-0540">Nuclease</keyword>
<dbReference type="PANTHER" id="PTHR46986">
    <property type="entry name" value="ENDORIBONUCLEASE YBEY, CHLOROPLASTIC"/>
    <property type="match status" value="1"/>
</dbReference>
<dbReference type="AlphaFoldDB" id="A0A4P6ZKM5"/>
<evidence type="ECO:0000256" key="5">
    <source>
        <dbReference type="ARBA" id="ARBA00022723"/>
    </source>
</evidence>
<dbReference type="KEGG" id="lji:ELX58_02200"/>
<dbReference type="GO" id="GO:0006364">
    <property type="term" value="P:rRNA processing"/>
    <property type="evidence" value="ECO:0007669"/>
    <property type="project" value="UniProtKB-UniRule"/>
</dbReference>
<keyword evidence="6 9" id="KW-0255">Endonuclease</keyword>
<sequence>MDLEIYKRTKENVPQKDIDLIRGLLQHAGKVLKLKDNTEMSVTIMDNAQMQRMNKKYRGVNRATDVISFPINESNSSGKDFPLKLTPEMKAELPKNLGDIFISIDKVAEQAEFLQHSKARELGYLVVHGFLHLNGYDHIKPEDQKVMFPLQRKILDSYGLTK</sequence>
<dbReference type="OrthoDB" id="9807740at2"/>
<reference evidence="11" key="1">
    <citation type="submission" date="2018-12" db="EMBL/GenBank/DDBJ databases">
        <title>A new species of lactobacillus.</title>
        <authorList>
            <person name="Jian Y."/>
            <person name="Xin L."/>
            <person name="Hong Z.J."/>
            <person name="Ming L.Z."/>
            <person name="Hong X.Z."/>
        </authorList>
    </citation>
    <scope>NUCLEOTIDE SEQUENCE [LARGE SCALE GENOMIC DNA]</scope>
    <source>
        <strain evidence="11">HSLZ-75</strain>
    </source>
</reference>
<feature type="binding site" evidence="9">
    <location>
        <position position="138"/>
    </location>
    <ligand>
        <name>Zn(2+)</name>
        <dbReference type="ChEBI" id="CHEBI:29105"/>
        <note>catalytic</note>
    </ligand>
</feature>
<feature type="binding site" evidence="9">
    <location>
        <position position="132"/>
    </location>
    <ligand>
        <name>Zn(2+)</name>
        <dbReference type="ChEBI" id="CHEBI:29105"/>
        <note>catalytic</note>
    </ligand>
</feature>
<dbReference type="HAMAP" id="MF_00009">
    <property type="entry name" value="Endoribonucl_YbeY"/>
    <property type="match status" value="1"/>
</dbReference>
<protein>
    <recommendedName>
        <fullName evidence="9">Endoribonuclease YbeY</fullName>
        <ecNumber evidence="9">3.1.-.-</ecNumber>
    </recommendedName>
</protein>
<feature type="binding site" evidence="9">
    <location>
        <position position="128"/>
    </location>
    <ligand>
        <name>Zn(2+)</name>
        <dbReference type="ChEBI" id="CHEBI:29105"/>
        <note>catalytic</note>
    </ligand>
</feature>
<dbReference type="InterPro" id="IPR002036">
    <property type="entry name" value="YbeY"/>
</dbReference>
<keyword evidence="3 9" id="KW-0698">rRNA processing</keyword>
<evidence type="ECO:0000256" key="2">
    <source>
        <dbReference type="ARBA" id="ARBA00022517"/>
    </source>
</evidence>
<name>A0A4P6ZKM5_9LACO</name>
<dbReference type="PANTHER" id="PTHR46986:SF1">
    <property type="entry name" value="ENDORIBONUCLEASE YBEY, CHLOROPLASTIC"/>
    <property type="match status" value="1"/>
</dbReference>
<dbReference type="Gene3D" id="3.40.390.30">
    <property type="entry name" value="Metalloproteases ('zincins'), catalytic domain"/>
    <property type="match status" value="1"/>
</dbReference>
<dbReference type="EMBL" id="CP034726">
    <property type="protein sequence ID" value="QBP17982.1"/>
    <property type="molecule type" value="Genomic_DNA"/>
</dbReference>
<dbReference type="NCBIfam" id="TIGR00043">
    <property type="entry name" value="rRNA maturation RNase YbeY"/>
    <property type="match status" value="1"/>
</dbReference>
<evidence type="ECO:0000256" key="8">
    <source>
        <dbReference type="ARBA" id="ARBA00022833"/>
    </source>
</evidence>
<dbReference type="Proteomes" id="UP000294321">
    <property type="component" value="Chromosome"/>
</dbReference>
<evidence type="ECO:0000256" key="1">
    <source>
        <dbReference type="ARBA" id="ARBA00010875"/>
    </source>
</evidence>